<evidence type="ECO:0000313" key="2">
    <source>
        <dbReference type="EMBL" id="BDS08394.1"/>
    </source>
</evidence>
<reference evidence="2" key="1">
    <citation type="submission" date="2024-07" db="EMBL/GenBank/DDBJ databases">
        <title>Complete genome sequence of Verrucomicrobiaceae bacterium NT6N.</title>
        <authorList>
            <person name="Huang C."/>
            <person name="Takami H."/>
            <person name="Hamasaki K."/>
        </authorList>
    </citation>
    <scope>NUCLEOTIDE SEQUENCE</scope>
    <source>
        <strain evidence="2">NT6N</strain>
    </source>
</reference>
<protein>
    <submittedName>
        <fullName evidence="2">Uncharacterized protein</fullName>
    </submittedName>
</protein>
<organism evidence="2">
    <name type="scientific">Oceaniferula spumae</name>
    <dbReference type="NCBI Taxonomy" id="2979115"/>
    <lineage>
        <taxon>Bacteria</taxon>
        <taxon>Pseudomonadati</taxon>
        <taxon>Verrucomicrobiota</taxon>
        <taxon>Verrucomicrobiia</taxon>
        <taxon>Verrucomicrobiales</taxon>
        <taxon>Verrucomicrobiaceae</taxon>
        <taxon>Oceaniferula</taxon>
    </lineage>
</organism>
<keyword evidence="1" id="KW-0472">Membrane</keyword>
<gene>
    <name evidence="2" type="ORF">NT6N_34340</name>
</gene>
<dbReference type="AlphaFoldDB" id="A0AAT9FQW5"/>
<dbReference type="KEGG" id="osu:NT6N_34340"/>
<accession>A0AAT9FQW5</accession>
<evidence type="ECO:0000256" key="1">
    <source>
        <dbReference type="SAM" id="Phobius"/>
    </source>
</evidence>
<dbReference type="EMBL" id="AP026866">
    <property type="protein sequence ID" value="BDS08394.1"/>
    <property type="molecule type" value="Genomic_DNA"/>
</dbReference>
<feature type="transmembrane region" description="Helical" evidence="1">
    <location>
        <begin position="154"/>
        <end position="172"/>
    </location>
</feature>
<keyword evidence="1" id="KW-1133">Transmembrane helix</keyword>
<feature type="transmembrane region" description="Helical" evidence="1">
    <location>
        <begin position="125"/>
        <end position="148"/>
    </location>
</feature>
<keyword evidence="1" id="KW-0812">Transmembrane</keyword>
<proteinExistence type="predicted"/>
<name>A0AAT9FQW5_9BACT</name>
<sequence length="191" mass="22009">MPSGPLPDCEFHGRVSVLEQATTYRLSEHSLILEKEQGSLTYQISDVVEIRCRYFPTRYQRNRYELLVNLRNGIRLKLCNEFYQGVLQFEDRSTSYVNFVKQLHSRVAAQNPSCQFFAGSSPASYWLNALLLGGVMLLILGLGITMFFAIPMIAVIKLVVFIFLLPVAWQWFKKNKPRQYDPNQIPQSVLP</sequence>